<proteinExistence type="predicted"/>
<sequence length="270" mass="28601">MSEATRTRPATTAAAESPWLVMAEQELRDLWLSGRGLAVMLAHTTLLSITTYLIATNQELNFLEQREAVALTVQVTVAVGGLLVVLVAADAVSGERERGTLETLLLTPVPRRSLLIGKGVAAMSLWFGAFLLALPYLWWIGRDVGTFGSAAAGTFLAGTLLALFLTGVGLLVTTFSQSNGLSLALSFFLLLGLYAPHQLPAEASRGWAGETLLKLDPFTSALLYLERLVINAHTLTQDLPLLVVPALAAAGILTLALALAGRLSLLPRSG</sequence>
<organism evidence="2 3">
    <name type="scientific">Nocardioides jiangsuensis</name>
    <dbReference type="NCBI Taxonomy" id="2866161"/>
    <lineage>
        <taxon>Bacteria</taxon>
        <taxon>Bacillati</taxon>
        <taxon>Actinomycetota</taxon>
        <taxon>Actinomycetes</taxon>
        <taxon>Propionibacteriales</taxon>
        <taxon>Nocardioidaceae</taxon>
        <taxon>Nocardioides</taxon>
    </lineage>
</organism>
<feature type="transmembrane region" description="Helical" evidence="1">
    <location>
        <begin position="239"/>
        <end position="260"/>
    </location>
</feature>
<feature type="transmembrane region" description="Helical" evidence="1">
    <location>
        <begin position="150"/>
        <end position="173"/>
    </location>
</feature>
<dbReference type="Proteomes" id="UP000754710">
    <property type="component" value="Unassembled WGS sequence"/>
</dbReference>
<reference evidence="2 3" key="1">
    <citation type="submission" date="2021-08" db="EMBL/GenBank/DDBJ databases">
        <title>Nocardioides bacterium WL0053 sp. nov., isolated from the sediment.</title>
        <authorList>
            <person name="Wang L."/>
            <person name="Zhang D."/>
            <person name="Zhang A."/>
        </authorList>
    </citation>
    <scope>NUCLEOTIDE SEQUENCE [LARGE SCALE GENOMIC DNA]</scope>
    <source>
        <strain evidence="2 3">WL0053</strain>
    </source>
</reference>
<feature type="transmembrane region" description="Helical" evidence="1">
    <location>
        <begin position="113"/>
        <end position="138"/>
    </location>
</feature>
<gene>
    <name evidence="2" type="ORF">K1X13_10505</name>
</gene>
<keyword evidence="1" id="KW-0812">Transmembrane</keyword>
<feature type="transmembrane region" description="Helical" evidence="1">
    <location>
        <begin position="180"/>
        <end position="197"/>
    </location>
</feature>
<evidence type="ECO:0000313" key="3">
    <source>
        <dbReference type="Proteomes" id="UP000754710"/>
    </source>
</evidence>
<dbReference type="PANTHER" id="PTHR43471">
    <property type="entry name" value="ABC TRANSPORTER PERMEASE"/>
    <property type="match status" value="1"/>
</dbReference>
<accession>A0ABS7RMH6</accession>
<dbReference type="RefSeq" id="WP_221025019.1">
    <property type="nucleotide sequence ID" value="NZ_JAIEZQ010000002.1"/>
</dbReference>
<dbReference type="Pfam" id="PF12679">
    <property type="entry name" value="ABC2_membrane_2"/>
    <property type="match status" value="1"/>
</dbReference>
<keyword evidence="1" id="KW-0472">Membrane</keyword>
<dbReference type="PANTHER" id="PTHR43471:SF3">
    <property type="entry name" value="ABC TRANSPORTER PERMEASE PROTEIN NATB"/>
    <property type="match status" value="1"/>
</dbReference>
<evidence type="ECO:0000313" key="2">
    <source>
        <dbReference type="EMBL" id="MBY9075248.1"/>
    </source>
</evidence>
<evidence type="ECO:0000256" key="1">
    <source>
        <dbReference type="SAM" id="Phobius"/>
    </source>
</evidence>
<keyword evidence="3" id="KW-1185">Reference proteome</keyword>
<dbReference type="EMBL" id="JAIEZQ010000002">
    <property type="protein sequence ID" value="MBY9075248.1"/>
    <property type="molecule type" value="Genomic_DNA"/>
</dbReference>
<feature type="transmembrane region" description="Helical" evidence="1">
    <location>
        <begin position="68"/>
        <end position="92"/>
    </location>
</feature>
<keyword evidence="1" id="KW-1133">Transmembrane helix</keyword>
<feature type="transmembrane region" description="Helical" evidence="1">
    <location>
        <begin position="37"/>
        <end position="56"/>
    </location>
</feature>
<name>A0ABS7RMH6_9ACTN</name>
<protein>
    <submittedName>
        <fullName evidence="2">ABC transporter permease</fullName>
    </submittedName>
</protein>
<comment type="caution">
    <text evidence="2">The sequence shown here is derived from an EMBL/GenBank/DDBJ whole genome shotgun (WGS) entry which is preliminary data.</text>
</comment>